<name>A0ABV7D0N5_9PROT</name>
<dbReference type="EMBL" id="JBHRSL010000001">
    <property type="protein sequence ID" value="MFC3050574.1"/>
    <property type="molecule type" value="Genomic_DNA"/>
</dbReference>
<organism evidence="1 2">
    <name type="scientific">Kordiimonas pumila</name>
    <dbReference type="NCBI Taxonomy" id="2161677"/>
    <lineage>
        <taxon>Bacteria</taxon>
        <taxon>Pseudomonadati</taxon>
        <taxon>Pseudomonadota</taxon>
        <taxon>Alphaproteobacteria</taxon>
        <taxon>Kordiimonadales</taxon>
        <taxon>Kordiimonadaceae</taxon>
        <taxon>Kordiimonas</taxon>
    </lineage>
</organism>
<sequence>MNIFTFLSVVMTGISKFTVECCDALTSSASAINKCAQIADVTADAMLKETEAENEQQMVELRARFAARQLPKPITS</sequence>
<comment type="caution">
    <text evidence="1">The sequence shown here is derived from an EMBL/GenBank/DDBJ whole genome shotgun (WGS) entry which is preliminary data.</text>
</comment>
<keyword evidence="2" id="KW-1185">Reference proteome</keyword>
<reference evidence="2" key="1">
    <citation type="journal article" date="2019" name="Int. J. Syst. Evol. Microbiol.">
        <title>The Global Catalogue of Microorganisms (GCM) 10K type strain sequencing project: providing services to taxonomists for standard genome sequencing and annotation.</title>
        <authorList>
            <consortium name="The Broad Institute Genomics Platform"/>
            <consortium name="The Broad Institute Genome Sequencing Center for Infectious Disease"/>
            <person name="Wu L."/>
            <person name="Ma J."/>
        </authorList>
    </citation>
    <scope>NUCLEOTIDE SEQUENCE [LARGE SCALE GENOMIC DNA]</scope>
    <source>
        <strain evidence="2">KCTC 62164</strain>
    </source>
</reference>
<gene>
    <name evidence="1" type="ORF">ACFOKA_01505</name>
</gene>
<dbReference type="RefSeq" id="WP_194214949.1">
    <property type="nucleotide sequence ID" value="NZ_CP061205.1"/>
</dbReference>
<protein>
    <submittedName>
        <fullName evidence="1">Uncharacterized protein</fullName>
    </submittedName>
</protein>
<evidence type="ECO:0000313" key="2">
    <source>
        <dbReference type="Proteomes" id="UP001595444"/>
    </source>
</evidence>
<proteinExistence type="predicted"/>
<evidence type="ECO:0000313" key="1">
    <source>
        <dbReference type="EMBL" id="MFC3050574.1"/>
    </source>
</evidence>
<dbReference type="Proteomes" id="UP001595444">
    <property type="component" value="Unassembled WGS sequence"/>
</dbReference>
<accession>A0ABV7D0N5</accession>